<gene>
    <name evidence="1" type="ORF">DPMN_136120</name>
</gene>
<dbReference type="Proteomes" id="UP000828390">
    <property type="component" value="Unassembled WGS sequence"/>
</dbReference>
<keyword evidence="2" id="KW-1185">Reference proteome</keyword>
<sequence>MFANFSGFFLEYGTTAGDQASLVSDDTCTVLINLRYRVPFRGTGYRQIYVSVSLLFSYTITFHMQIQLVRLRD</sequence>
<reference evidence="1" key="2">
    <citation type="submission" date="2020-11" db="EMBL/GenBank/DDBJ databases">
        <authorList>
            <person name="McCartney M.A."/>
            <person name="Auch B."/>
            <person name="Kono T."/>
            <person name="Mallez S."/>
            <person name="Becker A."/>
            <person name="Gohl D.M."/>
            <person name="Silverstein K.A.T."/>
            <person name="Koren S."/>
            <person name="Bechman K.B."/>
            <person name="Herman A."/>
            <person name="Abrahante J.E."/>
            <person name="Garbe J."/>
        </authorList>
    </citation>
    <scope>NUCLEOTIDE SEQUENCE</scope>
    <source>
        <strain evidence="1">Duluth1</strain>
        <tissue evidence="1">Whole animal</tissue>
    </source>
</reference>
<accession>A0A9D4JHH2</accession>
<evidence type="ECO:0000313" key="1">
    <source>
        <dbReference type="EMBL" id="KAH3807772.1"/>
    </source>
</evidence>
<dbReference type="EMBL" id="JAIWYP010000006">
    <property type="protein sequence ID" value="KAH3807772.1"/>
    <property type="molecule type" value="Genomic_DNA"/>
</dbReference>
<organism evidence="1 2">
    <name type="scientific">Dreissena polymorpha</name>
    <name type="common">Zebra mussel</name>
    <name type="synonym">Mytilus polymorpha</name>
    <dbReference type="NCBI Taxonomy" id="45954"/>
    <lineage>
        <taxon>Eukaryota</taxon>
        <taxon>Metazoa</taxon>
        <taxon>Spiralia</taxon>
        <taxon>Lophotrochozoa</taxon>
        <taxon>Mollusca</taxon>
        <taxon>Bivalvia</taxon>
        <taxon>Autobranchia</taxon>
        <taxon>Heteroconchia</taxon>
        <taxon>Euheterodonta</taxon>
        <taxon>Imparidentia</taxon>
        <taxon>Neoheterodontei</taxon>
        <taxon>Myida</taxon>
        <taxon>Dreissenoidea</taxon>
        <taxon>Dreissenidae</taxon>
        <taxon>Dreissena</taxon>
    </lineage>
</organism>
<reference evidence="1" key="1">
    <citation type="journal article" date="2019" name="bioRxiv">
        <title>The Genome of the Zebra Mussel, Dreissena polymorpha: A Resource for Invasive Species Research.</title>
        <authorList>
            <person name="McCartney M.A."/>
            <person name="Auch B."/>
            <person name="Kono T."/>
            <person name="Mallez S."/>
            <person name="Zhang Y."/>
            <person name="Obille A."/>
            <person name="Becker A."/>
            <person name="Abrahante J.E."/>
            <person name="Garbe J."/>
            <person name="Badalamenti J.P."/>
            <person name="Herman A."/>
            <person name="Mangelson H."/>
            <person name="Liachko I."/>
            <person name="Sullivan S."/>
            <person name="Sone E.D."/>
            <person name="Koren S."/>
            <person name="Silverstein K.A.T."/>
            <person name="Beckman K.B."/>
            <person name="Gohl D.M."/>
        </authorList>
    </citation>
    <scope>NUCLEOTIDE SEQUENCE</scope>
    <source>
        <strain evidence="1">Duluth1</strain>
        <tissue evidence="1">Whole animal</tissue>
    </source>
</reference>
<protein>
    <submittedName>
        <fullName evidence="1">Uncharacterized protein</fullName>
    </submittedName>
</protein>
<dbReference type="AlphaFoldDB" id="A0A9D4JHH2"/>
<proteinExistence type="predicted"/>
<comment type="caution">
    <text evidence="1">The sequence shown here is derived from an EMBL/GenBank/DDBJ whole genome shotgun (WGS) entry which is preliminary data.</text>
</comment>
<evidence type="ECO:0000313" key="2">
    <source>
        <dbReference type="Proteomes" id="UP000828390"/>
    </source>
</evidence>
<name>A0A9D4JHH2_DREPO</name>